<dbReference type="OrthoDB" id="1746712at2759"/>
<evidence type="ECO:0000313" key="3">
    <source>
        <dbReference type="Proteomes" id="UP000636800"/>
    </source>
</evidence>
<comment type="caution">
    <text evidence="2">The sequence shown here is derived from an EMBL/GenBank/DDBJ whole genome shotgun (WGS) entry which is preliminary data.</text>
</comment>
<organism evidence="2 3">
    <name type="scientific">Vanilla planifolia</name>
    <name type="common">Vanilla</name>
    <dbReference type="NCBI Taxonomy" id="51239"/>
    <lineage>
        <taxon>Eukaryota</taxon>
        <taxon>Viridiplantae</taxon>
        <taxon>Streptophyta</taxon>
        <taxon>Embryophyta</taxon>
        <taxon>Tracheophyta</taxon>
        <taxon>Spermatophyta</taxon>
        <taxon>Magnoliopsida</taxon>
        <taxon>Liliopsida</taxon>
        <taxon>Asparagales</taxon>
        <taxon>Orchidaceae</taxon>
        <taxon>Vanilloideae</taxon>
        <taxon>Vanilleae</taxon>
        <taxon>Vanilla</taxon>
    </lineage>
</organism>
<evidence type="ECO:0000313" key="2">
    <source>
        <dbReference type="EMBL" id="KAG0473589.1"/>
    </source>
</evidence>
<feature type="compositionally biased region" description="Polar residues" evidence="1">
    <location>
        <begin position="63"/>
        <end position="79"/>
    </location>
</feature>
<gene>
    <name evidence="2" type="ORF">HPP92_015446</name>
</gene>
<dbReference type="EMBL" id="JADCNL010000007">
    <property type="protein sequence ID" value="KAG0473589.1"/>
    <property type="molecule type" value="Genomic_DNA"/>
</dbReference>
<reference evidence="2 3" key="1">
    <citation type="journal article" date="2020" name="Nat. Food">
        <title>A phased Vanilla planifolia genome enables genetic improvement of flavour and production.</title>
        <authorList>
            <person name="Hasing T."/>
            <person name="Tang H."/>
            <person name="Brym M."/>
            <person name="Khazi F."/>
            <person name="Huang T."/>
            <person name="Chambers A.H."/>
        </authorList>
    </citation>
    <scope>NUCLEOTIDE SEQUENCE [LARGE SCALE GENOMIC DNA]</scope>
    <source>
        <tissue evidence="2">Leaf</tissue>
    </source>
</reference>
<dbReference type="Proteomes" id="UP000636800">
    <property type="component" value="Chromosome 7"/>
</dbReference>
<evidence type="ECO:0000256" key="1">
    <source>
        <dbReference type="SAM" id="MobiDB-lite"/>
    </source>
</evidence>
<protein>
    <submittedName>
        <fullName evidence="2">Uncharacterized protein</fullName>
    </submittedName>
</protein>
<feature type="region of interest" description="Disordered" evidence="1">
    <location>
        <begin position="63"/>
        <end position="84"/>
    </location>
</feature>
<accession>A0A835US19</accession>
<proteinExistence type="predicted"/>
<name>A0A835US19_VANPL</name>
<dbReference type="AlphaFoldDB" id="A0A835US19"/>
<keyword evidence="3" id="KW-1185">Reference proteome</keyword>
<sequence length="284" mass="30824">MLPNFVLSPLMAKNSGSRIPITKSSSFSATAAPIAPEGTANPNTNAPKTACTPMASVARAESITPTSSAQSWKSVTPSPASAARLPAHRITGRTRKKQNKTKPAAESRTQREVRAVARESAMAMARARSIHARTSFTTAADMAVRPISVLRSLVSARMRARTGNAVTESVTPRKRRKGTWWTLCEISWRNTKEEIVPMRKGSDMPATAITSGRRPMWSITLASISTPTRKRKRMRPMCATVSRVKILRSGNTVSANCWVFPNNDGPNTIPACNENNGEIQITVP</sequence>